<evidence type="ECO:0000256" key="1">
    <source>
        <dbReference type="SAM" id="MobiDB-lite"/>
    </source>
</evidence>
<name>A0A2A4FSZ3_9SPHN</name>
<keyword evidence="4" id="KW-1185">Reference proteome</keyword>
<protein>
    <recommendedName>
        <fullName evidence="2">T6SS Transcription factor RovC-like DNA binding domain-containing protein</fullName>
    </recommendedName>
</protein>
<evidence type="ECO:0000313" key="4">
    <source>
        <dbReference type="Proteomes" id="UP000218934"/>
    </source>
</evidence>
<proteinExistence type="predicted"/>
<dbReference type="Pfam" id="PF10074">
    <property type="entry name" value="RovC_DNA-bd"/>
    <property type="match status" value="1"/>
</dbReference>
<evidence type="ECO:0000259" key="2">
    <source>
        <dbReference type="Pfam" id="PF10074"/>
    </source>
</evidence>
<dbReference type="AlphaFoldDB" id="A0A2A4FSZ3"/>
<feature type="domain" description="T6SS Transcription factor RovC-like DNA binding" evidence="2">
    <location>
        <begin position="141"/>
        <end position="244"/>
    </location>
</feature>
<comment type="caution">
    <text evidence="3">The sequence shown here is derived from an EMBL/GenBank/DDBJ whole genome shotgun (WGS) entry which is preliminary data.</text>
</comment>
<gene>
    <name evidence="3" type="ORF">COO09_18265</name>
</gene>
<accession>A0A2A4FSZ3</accession>
<dbReference type="KEGG" id="rdi:CMV14_22330"/>
<feature type="region of interest" description="Disordered" evidence="1">
    <location>
        <begin position="22"/>
        <end position="63"/>
    </location>
</feature>
<dbReference type="InterPro" id="IPR018754">
    <property type="entry name" value="RovC-like_DNA-bd"/>
</dbReference>
<dbReference type="Proteomes" id="UP000218934">
    <property type="component" value="Unassembled WGS sequence"/>
</dbReference>
<sequence length="246" mass="26722">MQRSDTHTTITLTLRRSSCSAIPTTSEIMPRHRPGSPGSPQALKPKRRVWPGDGGSVFPTLPDADPRNNPALWSPLVAPDVVVVETGDFAAIPLPPGFEPLVKESSPTEHHLVAAYGAARLRLCLRAAPSGCPDCLIILHDRSAATRLAAATRFERVTRGLRLGLDRSASPSAYRRSRLVLLLGIHDALDAGAGPRDLAFGLVFPRLRPLIGATWKGSGERRHTLRLIAEARRLVTGGYRKLLRHD</sequence>
<dbReference type="EMBL" id="NWUF01000022">
    <property type="protein sequence ID" value="PCE40802.1"/>
    <property type="molecule type" value="Genomic_DNA"/>
</dbReference>
<evidence type="ECO:0000313" key="3">
    <source>
        <dbReference type="EMBL" id="PCE40802.1"/>
    </source>
</evidence>
<organism evidence="3 4">
    <name type="scientific">Rhizorhabdus dicambivorans</name>
    <dbReference type="NCBI Taxonomy" id="1850238"/>
    <lineage>
        <taxon>Bacteria</taxon>
        <taxon>Pseudomonadati</taxon>
        <taxon>Pseudomonadota</taxon>
        <taxon>Alphaproteobacteria</taxon>
        <taxon>Sphingomonadales</taxon>
        <taxon>Sphingomonadaceae</taxon>
        <taxon>Rhizorhabdus</taxon>
    </lineage>
</organism>
<reference evidence="3 4" key="1">
    <citation type="submission" date="2017-09" db="EMBL/GenBank/DDBJ databases">
        <title>The Catabolism of 3,6-Dichlorosalicylic acid is Initiated by the Cytochrome P450 Monooxygenase DsmABC in Rhizorhabdus dicambivorans Ndbn-20.</title>
        <authorList>
            <person name="Na L."/>
        </authorList>
    </citation>
    <scope>NUCLEOTIDE SEQUENCE [LARGE SCALE GENOMIC DNA]</scope>
    <source>
        <strain evidence="3 4">Ndbn-20m</strain>
    </source>
</reference>